<reference evidence="1" key="1">
    <citation type="submission" date="2020-02" db="EMBL/GenBank/DDBJ databases">
        <authorList>
            <person name="Meier V. D."/>
        </authorList>
    </citation>
    <scope>NUCLEOTIDE SEQUENCE</scope>
    <source>
        <strain evidence="1">AVDCRST_MAG96</strain>
    </source>
</reference>
<sequence length="43" mass="4936">MARVAKLNVFYIAVKRTFISAGNYCIRLIVKLNLTKVKKLKPL</sequence>
<name>A0A6J4TF28_9BACT</name>
<proteinExistence type="predicted"/>
<dbReference type="EMBL" id="CADCVN010001147">
    <property type="protein sequence ID" value="CAA9521028.1"/>
    <property type="molecule type" value="Genomic_DNA"/>
</dbReference>
<evidence type="ECO:0000313" key="1">
    <source>
        <dbReference type="EMBL" id="CAA9521028.1"/>
    </source>
</evidence>
<organism evidence="1">
    <name type="scientific">uncultured Segetibacter sp</name>
    <dbReference type="NCBI Taxonomy" id="481133"/>
    <lineage>
        <taxon>Bacteria</taxon>
        <taxon>Pseudomonadati</taxon>
        <taxon>Bacteroidota</taxon>
        <taxon>Chitinophagia</taxon>
        <taxon>Chitinophagales</taxon>
        <taxon>Chitinophagaceae</taxon>
        <taxon>Segetibacter</taxon>
        <taxon>environmental samples</taxon>
    </lineage>
</organism>
<gene>
    <name evidence="1" type="ORF">AVDCRST_MAG96-2923</name>
</gene>
<dbReference type="AlphaFoldDB" id="A0A6J4TF28"/>
<accession>A0A6J4TF28</accession>
<protein>
    <submittedName>
        <fullName evidence="1">Uncharacterized protein</fullName>
    </submittedName>
</protein>